<accession>I2GVG2</accession>
<dbReference type="InterPro" id="IPR001849">
    <property type="entry name" value="PH_domain"/>
</dbReference>
<dbReference type="InterPro" id="IPR037239">
    <property type="entry name" value="OSBP_sf"/>
</dbReference>
<feature type="region of interest" description="Disordered" evidence="5">
    <location>
        <begin position="723"/>
        <end position="758"/>
    </location>
</feature>
<feature type="compositionally biased region" description="Low complexity" evidence="5">
    <location>
        <begin position="509"/>
        <end position="523"/>
    </location>
</feature>
<dbReference type="GO" id="GO:0006887">
    <property type="term" value="P:exocytosis"/>
    <property type="evidence" value="ECO:0007669"/>
    <property type="project" value="EnsemblFungi"/>
</dbReference>
<dbReference type="GO" id="GO:0005886">
    <property type="term" value="C:plasma membrane"/>
    <property type="evidence" value="ECO:0007669"/>
    <property type="project" value="EnsemblFungi"/>
</dbReference>
<dbReference type="CDD" id="cd13289">
    <property type="entry name" value="PH_Osh3p_yeast"/>
    <property type="match status" value="1"/>
</dbReference>
<dbReference type="InParanoid" id="I2GVG2"/>
<feature type="region of interest" description="Disordered" evidence="5">
    <location>
        <begin position="119"/>
        <end position="138"/>
    </location>
</feature>
<sequence length="1245" mass="140067">MESIDVQNRSFVVRWVKCYPGESISYQIKPLKKSLEFSIYRKPMNTLNTSSLSNSVSNTTTLNLGSDVTHILSPLDTSFPNSSITNDSNSNISGSSANAANSGLNLSHILSASTTSSHSIPHIQRGLPTKNTGSSATTPTALHDKLIQSEFKLVKNIGHLEGDVLTQGVIDVKKSSTKNGNDADDTLYYYAFILDNTASKNVKKKVLYNISVLNKRHVDATPNLTKELKSIASKGSNSTTNSIELLSVGRGRYLQGYLLKKRRKKLQGFKKRFFSLDFKYGTLSYYLNNHNQTCRGEIVIGLSTVSASKRERMIVIDSGMEIWSLKAQSLDLWSKWIEALQSCYDRQLLMLSKEKSQMESENENPSDAVNSDTDANVNTKGTSSATQEIHDNTNTNISFGDSLKHPNGPQIRKHYTNSMSRTMTVNSRKSDIDNANLDRQRFSEILTNLKIIQHRLDKYKTHSAHYIPKPNGIFENINSNNNNIQSLNDPSEDSLISNTTSINLSETTSRSNSPPSGFSSNSSVDLSPKRNHSHPNSPHAHSHSTSHLHGHSHPYRQMTQKHQLYKDLSDLHDFVDLFVQKTESWLLMNASVSNANEVPQLDNDTSAAYNDNYNNKTISATLNKISMLSLRTVDTNNSARSLKRDSTITNDNSTYEEDEGDDDEFFDAEEIIQRGVILLHDEGDDYYGDGNTDNQSINLATDSHQALVNTNTDHLDSHILDLETEEESEHSDEDDDDHSSNLRLQKSVSSSTSSPAVVNSTINSIVTTRRLSITNVEVTRTNTRSSTLSHAALSRIDSRISKNATSNKVQQGTSVHPHPATHPSAHHHTAEHGEQETHHQHHAHHHTDADISKSTSTALTPLPWPHRVKRRDDIKESNCYPPSILSFLRKNVGKDLGSIAMPVTANEPLTILQAFSEIFEYSEILTSKNSAKHSKLSHQPQITLVSIFALSALSMFREKIRNARKPFNPLLGETFELVREDLGFRLVSEKVCHRPQIFAIHVDHELWECSYTVSPVQKFWGKSVELNNEGTFHLRFKATNEEFQWSQPTTMLKNLIAGDRYIEPIKDFTVTSTIGSKSKVLFKDAGMFGGRSEDVTITVSPSNKSKKSSKQILIGKWTHSIMDKSSQETLWEVGELVKSPKKKYGFTKFAANLNEITEIEKDMLPPTDSRLRPDVRAYENGDNDKAESLKLKLEQDQRDRRNGGHDVKPRYFKRISDEKWELIKGSNGYWERRERKDWIDITPLW</sequence>
<keyword evidence="3" id="KW-0445">Lipid transport</keyword>
<feature type="compositionally biased region" description="Polar residues" evidence="5">
    <location>
        <begin position="363"/>
        <end position="399"/>
    </location>
</feature>
<evidence type="ECO:0000313" key="7">
    <source>
        <dbReference type="EMBL" id="CCH58114.1"/>
    </source>
</evidence>
<dbReference type="OrthoDB" id="1854502at2759"/>
<feature type="compositionally biased region" description="Acidic residues" evidence="5">
    <location>
        <begin position="723"/>
        <end position="737"/>
    </location>
</feature>
<organism evidence="7 8">
    <name type="scientific">Henningerozyma blattae (strain ATCC 34711 / CBS 6284 / DSM 70876 / NBRC 10599 / NRRL Y-10934 / UCD 77-7)</name>
    <name type="common">Yeast</name>
    <name type="synonym">Tetrapisispora blattae</name>
    <dbReference type="NCBI Taxonomy" id="1071380"/>
    <lineage>
        <taxon>Eukaryota</taxon>
        <taxon>Fungi</taxon>
        <taxon>Dikarya</taxon>
        <taxon>Ascomycota</taxon>
        <taxon>Saccharomycotina</taxon>
        <taxon>Saccharomycetes</taxon>
        <taxon>Saccharomycetales</taxon>
        <taxon>Saccharomycetaceae</taxon>
        <taxon>Henningerozyma</taxon>
    </lineage>
</organism>
<dbReference type="RefSeq" id="XP_004177633.1">
    <property type="nucleotide sequence ID" value="XM_004177585.1"/>
</dbReference>
<feature type="region of interest" description="Disordered" evidence="5">
    <location>
        <begin position="355"/>
        <end position="418"/>
    </location>
</feature>
<dbReference type="GO" id="GO:0120015">
    <property type="term" value="F:sterol transfer activity"/>
    <property type="evidence" value="ECO:0007669"/>
    <property type="project" value="EnsemblFungi"/>
</dbReference>
<dbReference type="HOGENOM" id="CLU_007105_4_0_1"/>
<feature type="compositionally biased region" description="Polar residues" evidence="5">
    <location>
        <begin position="801"/>
        <end position="812"/>
    </location>
</feature>
<evidence type="ECO:0000256" key="1">
    <source>
        <dbReference type="ARBA" id="ARBA00008842"/>
    </source>
</evidence>
<feature type="compositionally biased region" description="Low complexity" evidence="5">
    <location>
        <begin position="747"/>
        <end position="758"/>
    </location>
</feature>
<dbReference type="Gene3D" id="2.30.29.30">
    <property type="entry name" value="Pleckstrin-homology domain (PH domain)/Phosphotyrosine-binding domain (PTB)"/>
    <property type="match status" value="1"/>
</dbReference>
<feature type="compositionally biased region" description="Basic and acidic residues" evidence="5">
    <location>
        <begin position="828"/>
        <end position="838"/>
    </location>
</feature>
<dbReference type="GO" id="GO:0032934">
    <property type="term" value="F:sterol binding"/>
    <property type="evidence" value="ECO:0007669"/>
    <property type="project" value="TreeGrafter"/>
</dbReference>
<dbReference type="EMBL" id="HE806316">
    <property type="protein sequence ID" value="CCH58114.1"/>
    <property type="molecule type" value="Genomic_DNA"/>
</dbReference>
<feature type="domain" description="PH" evidence="6">
    <location>
        <begin position="251"/>
        <end position="345"/>
    </location>
</feature>
<feature type="region of interest" description="Disordered" evidence="5">
    <location>
        <begin position="1186"/>
        <end position="1208"/>
    </location>
</feature>
<dbReference type="GO" id="GO:0007124">
    <property type="term" value="P:pseudohyphal growth"/>
    <property type="evidence" value="ECO:0007669"/>
    <property type="project" value="EnsemblFungi"/>
</dbReference>
<evidence type="ECO:0000256" key="2">
    <source>
        <dbReference type="ARBA" id="ARBA00022448"/>
    </source>
</evidence>
<dbReference type="eggNOG" id="KOG1737">
    <property type="taxonomic scope" value="Eukaryota"/>
</dbReference>
<feature type="compositionally biased region" description="Low complexity" evidence="5">
    <location>
        <begin position="813"/>
        <end position="823"/>
    </location>
</feature>
<dbReference type="GO" id="GO:0006897">
    <property type="term" value="P:endocytosis"/>
    <property type="evidence" value="ECO:0007669"/>
    <property type="project" value="EnsemblFungi"/>
</dbReference>
<dbReference type="SUPFAM" id="SSF50729">
    <property type="entry name" value="PH domain-like"/>
    <property type="match status" value="1"/>
</dbReference>
<dbReference type="OMA" id="SYFVRWV"/>
<dbReference type="PANTHER" id="PTHR10972">
    <property type="entry name" value="OXYSTEROL-BINDING PROTEIN-RELATED"/>
    <property type="match status" value="1"/>
</dbReference>
<gene>
    <name evidence="7" type="primary">TBLA0A03140</name>
    <name evidence="7" type="ORF">TBLA_0A03140</name>
</gene>
<reference evidence="7 8" key="1">
    <citation type="journal article" date="2011" name="Proc. Natl. Acad. Sci. U.S.A.">
        <title>Evolutionary erosion of yeast sex chromosomes by mating-type switching accidents.</title>
        <authorList>
            <person name="Gordon J.L."/>
            <person name="Armisen D."/>
            <person name="Proux-Wera E."/>
            <person name="Oheigeartaigh S.S."/>
            <person name="Byrne K.P."/>
            <person name="Wolfe K.H."/>
        </authorList>
    </citation>
    <scope>NUCLEOTIDE SEQUENCE [LARGE SCALE GENOMIC DNA]</scope>
    <source>
        <strain evidence="8">ATCC 34711 / CBS 6284 / DSM 70876 / NBRC 10599 / NRRL Y-10934 / UCD 77-7</strain>
    </source>
</reference>
<feature type="region of interest" description="Disordered" evidence="5">
    <location>
        <begin position="780"/>
        <end position="863"/>
    </location>
</feature>
<dbReference type="PROSITE" id="PS50003">
    <property type="entry name" value="PH_DOMAIN"/>
    <property type="match status" value="1"/>
</dbReference>
<dbReference type="Gene3D" id="2.40.160.120">
    <property type="match status" value="1"/>
</dbReference>
<keyword evidence="4" id="KW-0446">Lipid-binding</keyword>
<dbReference type="GO" id="GO:0097038">
    <property type="term" value="C:perinuclear endoplasmic reticulum"/>
    <property type="evidence" value="ECO:0007669"/>
    <property type="project" value="TreeGrafter"/>
</dbReference>
<keyword evidence="2" id="KW-0813">Transport</keyword>
<dbReference type="Proteomes" id="UP000002866">
    <property type="component" value="Chromosome 1"/>
</dbReference>
<dbReference type="GO" id="GO:0034727">
    <property type="term" value="P:piecemeal microautophagy of the nucleus"/>
    <property type="evidence" value="ECO:0007669"/>
    <property type="project" value="EnsemblFungi"/>
</dbReference>
<evidence type="ECO:0000259" key="6">
    <source>
        <dbReference type="PROSITE" id="PS50003"/>
    </source>
</evidence>
<dbReference type="GO" id="GO:0035621">
    <property type="term" value="P:ER to Golgi ceramide transport"/>
    <property type="evidence" value="ECO:0007669"/>
    <property type="project" value="EnsemblFungi"/>
</dbReference>
<dbReference type="FunCoup" id="I2GVG2">
    <property type="interactions" value="117"/>
</dbReference>
<dbReference type="PANTHER" id="PTHR10972:SF203">
    <property type="entry name" value="OXYSTEROL-BINDING PROTEIN HOMOLOG 3"/>
    <property type="match status" value="1"/>
</dbReference>
<dbReference type="STRING" id="1071380.I2GVG2"/>
<dbReference type="GO" id="GO:0000742">
    <property type="term" value="P:karyogamy involved in conjugation with cellular fusion"/>
    <property type="evidence" value="ECO:0007669"/>
    <property type="project" value="EnsemblFungi"/>
</dbReference>
<dbReference type="GO" id="GO:0061709">
    <property type="term" value="P:reticulophagy"/>
    <property type="evidence" value="ECO:0007669"/>
    <property type="project" value="EnsemblFungi"/>
</dbReference>
<feature type="compositionally biased region" description="Polar residues" evidence="5">
    <location>
        <begin position="780"/>
        <end position="789"/>
    </location>
</feature>
<evidence type="ECO:0000256" key="5">
    <source>
        <dbReference type="SAM" id="MobiDB-lite"/>
    </source>
</evidence>
<feature type="compositionally biased region" description="Basic residues" evidence="5">
    <location>
        <begin position="540"/>
        <end position="554"/>
    </location>
</feature>
<dbReference type="SUPFAM" id="SSF144000">
    <property type="entry name" value="Oxysterol-binding protein-like"/>
    <property type="match status" value="1"/>
</dbReference>
<protein>
    <recommendedName>
        <fullName evidence="6">PH domain-containing protein</fullName>
    </recommendedName>
</protein>
<dbReference type="AlphaFoldDB" id="I2GVG2"/>
<feature type="region of interest" description="Disordered" evidence="5">
    <location>
        <begin position="504"/>
        <end position="555"/>
    </location>
</feature>
<dbReference type="FunFam" id="2.40.160.120:FF:000001">
    <property type="entry name" value="Oxysterol-binding protein"/>
    <property type="match status" value="1"/>
</dbReference>
<dbReference type="GeneID" id="14492841"/>
<evidence type="ECO:0000313" key="8">
    <source>
        <dbReference type="Proteomes" id="UP000002866"/>
    </source>
</evidence>
<feature type="compositionally biased region" description="Polar residues" evidence="5">
    <location>
        <begin position="129"/>
        <end position="138"/>
    </location>
</feature>
<evidence type="ECO:0000256" key="3">
    <source>
        <dbReference type="ARBA" id="ARBA00023055"/>
    </source>
</evidence>
<comment type="similarity">
    <text evidence="1">Belongs to the OSBP family.</text>
</comment>
<dbReference type="InterPro" id="IPR011993">
    <property type="entry name" value="PH-like_dom_sf"/>
</dbReference>
<proteinExistence type="inferred from homology"/>
<dbReference type="GO" id="GO:0001403">
    <property type="term" value="P:invasive growth in response to glucose limitation"/>
    <property type="evidence" value="ECO:0007669"/>
    <property type="project" value="EnsemblFungi"/>
</dbReference>
<keyword evidence="8" id="KW-1185">Reference proteome</keyword>
<dbReference type="GO" id="GO:0005829">
    <property type="term" value="C:cytosol"/>
    <property type="evidence" value="ECO:0007669"/>
    <property type="project" value="TreeGrafter"/>
</dbReference>
<dbReference type="GO" id="GO:0032541">
    <property type="term" value="C:cortical endoplasmic reticulum"/>
    <property type="evidence" value="ECO:0007669"/>
    <property type="project" value="EnsemblFungi"/>
</dbReference>
<dbReference type="InterPro" id="IPR041680">
    <property type="entry name" value="PH_8"/>
</dbReference>
<dbReference type="Pfam" id="PF01237">
    <property type="entry name" value="Oxysterol_BP"/>
    <property type="match status" value="1"/>
</dbReference>
<dbReference type="Pfam" id="PF15409">
    <property type="entry name" value="PH_8"/>
    <property type="match status" value="1"/>
</dbReference>
<dbReference type="InterPro" id="IPR000648">
    <property type="entry name" value="Oxysterol-bd"/>
</dbReference>
<dbReference type="KEGG" id="tbl:TBLA_0A03140"/>
<name>I2GVG2_HENB6</name>
<evidence type="ECO:0000256" key="4">
    <source>
        <dbReference type="ARBA" id="ARBA00023121"/>
    </source>
</evidence>
<dbReference type="GO" id="GO:0030011">
    <property type="term" value="P:maintenance of cell polarity"/>
    <property type="evidence" value="ECO:0007669"/>
    <property type="project" value="EnsemblFungi"/>
</dbReference>
<dbReference type="SMART" id="SM00233">
    <property type="entry name" value="PH"/>
    <property type="match status" value="1"/>
</dbReference>